<dbReference type="STRING" id="753702.SAMN04488102_101346"/>
<proteinExistence type="predicted"/>
<keyword evidence="2" id="KW-1185">Reference proteome</keyword>
<dbReference type="AlphaFoldDB" id="A0A1I1EZL5"/>
<dbReference type="RefSeq" id="WP_091528141.1">
    <property type="nucleotide sequence ID" value="NZ_FOLT01000001.1"/>
</dbReference>
<accession>A0A1I1EZL5</accession>
<organism evidence="1 2">
    <name type="scientific">Alkalibacterium subtropicum</name>
    <dbReference type="NCBI Taxonomy" id="753702"/>
    <lineage>
        <taxon>Bacteria</taxon>
        <taxon>Bacillati</taxon>
        <taxon>Bacillota</taxon>
        <taxon>Bacilli</taxon>
        <taxon>Lactobacillales</taxon>
        <taxon>Carnobacteriaceae</taxon>
        <taxon>Alkalibacterium</taxon>
    </lineage>
</organism>
<evidence type="ECO:0000313" key="1">
    <source>
        <dbReference type="EMBL" id="SFB90370.1"/>
    </source>
</evidence>
<protein>
    <submittedName>
        <fullName evidence="1">Uncharacterized protein</fullName>
    </submittedName>
</protein>
<sequence length="98" mass="11366">MNKRKKKKAVKQALDHIKSNEMTKHDWTVLNTIGKHEVRREYGVDPHTVRAMIYLKNTDPTSVGQIIRNMKRALEEAMENIGEAFMRMAGKLRVSDDD</sequence>
<reference evidence="2" key="1">
    <citation type="submission" date="2016-10" db="EMBL/GenBank/DDBJ databases">
        <authorList>
            <person name="Varghese N."/>
            <person name="Submissions S."/>
        </authorList>
    </citation>
    <scope>NUCLEOTIDE SEQUENCE [LARGE SCALE GENOMIC DNA]</scope>
    <source>
        <strain evidence="2">DSM 23664</strain>
    </source>
</reference>
<gene>
    <name evidence="1" type="ORF">SAMN04488102_101346</name>
</gene>
<dbReference type="EMBL" id="FOLT01000001">
    <property type="protein sequence ID" value="SFB90370.1"/>
    <property type="molecule type" value="Genomic_DNA"/>
</dbReference>
<name>A0A1I1EZL5_9LACT</name>
<dbReference type="Proteomes" id="UP000199612">
    <property type="component" value="Unassembled WGS sequence"/>
</dbReference>
<evidence type="ECO:0000313" key="2">
    <source>
        <dbReference type="Proteomes" id="UP000199612"/>
    </source>
</evidence>